<evidence type="ECO:0000259" key="8">
    <source>
        <dbReference type="Pfam" id="PF20985"/>
    </source>
</evidence>
<feature type="domain" description="Legumain prodomain" evidence="8">
    <location>
        <begin position="370"/>
        <end position="466"/>
    </location>
</feature>
<name>A0A7R8W6D0_9CRUS</name>
<organism evidence="9">
    <name type="scientific">Cyprideis torosa</name>
    <dbReference type="NCBI Taxonomy" id="163714"/>
    <lineage>
        <taxon>Eukaryota</taxon>
        <taxon>Metazoa</taxon>
        <taxon>Ecdysozoa</taxon>
        <taxon>Arthropoda</taxon>
        <taxon>Crustacea</taxon>
        <taxon>Oligostraca</taxon>
        <taxon>Ostracoda</taxon>
        <taxon>Podocopa</taxon>
        <taxon>Podocopida</taxon>
        <taxon>Cytherocopina</taxon>
        <taxon>Cytheroidea</taxon>
        <taxon>Cytherideidae</taxon>
        <taxon>Cyprideis</taxon>
    </lineage>
</organism>
<gene>
    <name evidence="9" type="ORF">CTOB1V02_LOCUS2557</name>
</gene>
<comment type="similarity">
    <text evidence="2">Belongs to the peptidase C13 family.</text>
</comment>
<proteinExistence type="inferred from homology"/>
<sequence length="476" mass="54237">MKRATTIALTSVACLLCALFCLSDSKSLSYSSFANSLLSQREEQEYGDIWVLLVAGSSQYFNYRHQADICHAYQIVHAHGIPDERIVVMMYDDIAFNKMQSSMYALEFVRNPTPGILLNHPNGPNVYQGVPKDYTGEDVTPETFLNVLQGNSDAVEGKKVIRRSGLNHDDGGSNDHVFVYFSDHGAPGILGFPNEFLKARDLNNALKEMAEEGKFKKLVFYVEACESGSMFADLLPDNINVFATTASNTTTSSYACYYDTERQTYLGDVYSVKWMEDSDKQEALSRETLEKQYRLVRTETNTSRVQQYGNLKIAKLHHVSEFQGTKTHEPKTYPPVQFDAVPSMEVPVESLQRAFEDAETEEEASLILQRLKELLNARDFMEKVVASIVNDVLTSGNHFFEYEDIKWQQREITEWDCYEPLVDEFHNRCFQFGKNNYAMTHLQTFVNLCEIGIPSDAILKAMKQRCQFDRQVVGIH</sequence>
<dbReference type="InterPro" id="IPR001096">
    <property type="entry name" value="Peptidase_C13"/>
</dbReference>
<reference evidence="9" key="1">
    <citation type="submission" date="2020-11" db="EMBL/GenBank/DDBJ databases">
        <authorList>
            <person name="Tran Van P."/>
        </authorList>
    </citation>
    <scope>NUCLEOTIDE SEQUENCE</scope>
</reference>
<evidence type="ECO:0000256" key="3">
    <source>
        <dbReference type="ARBA" id="ARBA00012628"/>
    </source>
</evidence>
<dbReference type="PANTHER" id="PTHR12000">
    <property type="entry name" value="HEMOGLOBINASE FAMILY MEMBER"/>
    <property type="match status" value="1"/>
</dbReference>
<comment type="catalytic activity">
    <reaction evidence="1">
        <text>Hydrolysis of proteins and small molecule substrates at -Asn-|-Xaa- bonds.</text>
        <dbReference type="EC" id="3.4.22.34"/>
    </reaction>
</comment>
<accession>A0A7R8W6D0</accession>
<keyword evidence="4" id="KW-0645">Protease</keyword>
<dbReference type="CDD" id="cd21115">
    <property type="entry name" value="legumain_C"/>
    <property type="match status" value="1"/>
</dbReference>
<keyword evidence="7" id="KW-0788">Thiol protease</keyword>
<evidence type="ECO:0000256" key="5">
    <source>
        <dbReference type="ARBA" id="ARBA00022729"/>
    </source>
</evidence>
<dbReference type="Gene3D" id="1.10.132.130">
    <property type="match status" value="1"/>
</dbReference>
<dbReference type="GO" id="GO:0004197">
    <property type="term" value="F:cysteine-type endopeptidase activity"/>
    <property type="evidence" value="ECO:0007669"/>
    <property type="project" value="UniProtKB-EC"/>
</dbReference>
<dbReference type="EC" id="3.4.22.34" evidence="3"/>
<evidence type="ECO:0000256" key="7">
    <source>
        <dbReference type="ARBA" id="ARBA00022807"/>
    </source>
</evidence>
<dbReference type="FunFam" id="3.40.50.1460:FF:000006">
    <property type="entry name" value="Legumain"/>
    <property type="match status" value="1"/>
</dbReference>
<dbReference type="Gene3D" id="3.40.50.1460">
    <property type="match status" value="1"/>
</dbReference>
<dbReference type="PANTHER" id="PTHR12000:SF42">
    <property type="entry name" value="LEGUMAIN"/>
    <property type="match status" value="1"/>
</dbReference>
<dbReference type="PIRSF" id="PIRSF019663">
    <property type="entry name" value="Legumain"/>
    <property type="match status" value="1"/>
</dbReference>
<dbReference type="EMBL" id="OB660405">
    <property type="protein sequence ID" value="CAD7224600.1"/>
    <property type="molecule type" value="Genomic_DNA"/>
</dbReference>
<keyword evidence="6" id="KW-0378">Hydrolase</keyword>
<dbReference type="GO" id="GO:0051603">
    <property type="term" value="P:proteolysis involved in protein catabolic process"/>
    <property type="evidence" value="ECO:0007669"/>
    <property type="project" value="TreeGrafter"/>
</dbReference>
<dbReference type="Pfam" id="PF20985">
    <property type="entry name" value="Legum_prodom"/>
    <property type="match status" value="1"/>
</dbReference>
<dbReference type="AlphaFoldDB" id="A0A7R8W6D0"/>
<dbReference type="Pfam" id="PF01650">
    <property type="entry name" value="Peptidase_C13"/>
    <property type="match status" value="1"/>
</dbReference>
<dbReference type="GO" id="GO:0006624">
    <property type="term" value="P:vacuolar protein processing"/>
    <property type="evidence" value="ECO:0007669"/>
    <property type="project" value="TreeGrafter"/>
</dbReference>
<dbReference type="GO" id="GO:0005773">
    <property type="term" value="C:vacuole"/>
    <property type="evidence" value="ECO:0007669"/>
    <property type="project" value="GOC"/>
</dbReference>
<dbReference type="InterPro" id="IPR046427">
    <property type="entry name" value="Legumain_prodom_sf"/>
</dbReference>
<protein>
    <recommendedName>
        <fullName evidence="3">legumain</fullName>
        <ecNumber evidence="3">3.4.22.34</ecNumber>
    </recommendedName>
</protein>
<dbReference type="OrthoDB" id="9995590at2759"/>
<evidence type="ECO:0000313" key="9">
    <source>
        <dbReference type="EMBL" id="CAD7224600.1"/>
    </source>
</evidence>
<evidence type="ECO:0000256" key="6">
    <source>
        <dbReference type="ARBA" id="ARBA00022801"/>
    </source>
</evidence>
<evidence type="ECO:0000256" key="4">
    <source>
        <dbReference type="ARBA" id="ARBA00022670"/>
    </source>
</evidence>
<evidence type="ECO:0000256" key="2">
    <source>
        <dbReference type="ARBA" id="ARBA00009941"/>
    </source>
</evidence>
<keyword evidence="5" id="KW-0732">Signal</keyword>
<dbReference type="PRINTS" id="PR00776">
    <property type="entry name" value="HEMOGLOBNASE"/>
</dbReference>
<dbReference type="InterPro" id="IPR048501">
    <property type="entry name" value="Legum_prodom"/>
</dbReference>
<dbReference type="FunFam" id="1.10.132.130:FF:000001">
    <property type="entry name" value="Vacuolar-processing enzyme beta-isozyme"/>
    <property type="match status" value="1"/>
</dbReference>
<evidence type="ECO:0000256" key="1">
    <source>
        <dbReference type="ARBA" id="ARBA00000810"/>
    </source>
</evidence>